<reference evidence="1 2" key="1">
    <citation type="submission" date="2006-02" db="EMBL/GenBank/DDBJ databases">
        <authorList>
            <person name="Amann R."/>
            <person name="Ferriera S."/>
            <person name="Johnson J."/>
            <person name="Kravitz S."/>
            <person name="Halpern A."/>
            <person name="Remington K."/>
            <person name="Beeson K."/>
            <person name="Tran B."/>
            <person name="Rogers Y.-H."/>
            <person name="Friedman R."/>
            <person name="Venter J.C."/>
        </authorList>
    </citation>
    <scope>NUCLEOTIDE SEQUENCE [LARGE SCALE GENOMIC DNA]</scope>
    <source>
        <strain evidence="1 2">DSM 3645</strain>
    </source>
</reference>
<organism evidence="1 2">
    <name type="scientific">Blastopirellula marina DSM 3645</name>
    <dbReference type="NCBI Taxonomy" id="314230"/>
    <lineage>
        <taxon>Bacteria</taxon>
        <taxon>Pseudomonadati</taxon>
        <taxon>Planctomycetota</taxon>
        <taxon>Planctomycetia</taxon>
        <taxon>Pirellulales</taxon>
        <taxon>Pirellulaceae</taxon>
        <taxon>Blastopirellula</taxon>
    </lineage>
</organism>
<dbReference type="Proteomes" id="UP000004358">
    <property type="component" value="Unassembled WGS sequence"/>
</dbReference>
<evidence type="ECO:0000313" key="2">
    <source>
        <dbReference type="Proteomes" id="UP000004358"/>
    </source>
</evidence>
<gene>
    <name evidence="1" type="ORF">DSM3645_21512</name>
</gene>
<dbReference type="EMBL" id="AANZ01000006">
    <property type="protein sequence ID" value="EAQ81192.1"/>
    <property type="molecule type" value="Genomic_DNA"/>
</dbReference>
<dbReference type="HOGENOM" id="CLU_3132888_0_0_0"/>
<comment type="caution">
    <text evidence="1">The sequence shown here is derived from an EMBL/GenBank/DDBJ whole genome shotgun (WGS) entry which is preliminary data.</text>
</comment>
<proteinExistence type="predicted"/>
<accession>A3ZR96</accession>
<name>A3ZR96_9BACT</name>
<dbReference type="AlphaFoldDB" id="A3ZR96"/>
<evidence type="ECO:0000313" key="1">
    <source>
        <dbReference type="EMBL" id="EAQ81192.1"/>
    </source>
</evidence>
<sequence>MGASRPIATLDMVLRFVVIMMLIADLDRPLEGLRRVNHQSMVGPHQSIQ</sequence>
<protein>
    <submittedName>
        <fullName evidence="1">Uncharacterized protein</fullName>
    </submittedName>
</protein>
<dbReference type="STRING" id="314230.DSM3645_21512"/>